<dbReference type="Proteomes" id="UP000461880">
    <property type="component" value="Unassembled WGS sequence"/>
</dbReference>
<dbReference type="NCBIfam" id="NF004079">
    <property type="entry name" value="PRK05584.1"/>
    <property type="match status" value="1"/>
</dbReference>
<dbReference type="GO" id="GO:0019284">
    <property type="term" value="P:L-methionine salvage from S-adenosylmethionine"/>
    <property type="evidence" value="ECO:0007669"/>
    <property type="project" value="TreeGrafter"/>
</dbReference>
<dbReference type="InterPro" id="IPR035994">
    <property type="entry name" value="Nucleoside_phosphorylase_sf"/>
</dbReference>
<proteinExistence type="predicted"/>
<evidence type="ECO:0000313" key="7">
    <source>
        <dbReference type="EMBL" id="MSS58539.1"/>
    </source>
</evidence>
<dbReference type="SUPFAM" id="SSF53167">
    <property type="entry name" value="Purine and uridine phosphorylases"/>
    <property type="match status" value="1"/>
</dbReference>
<dbReference type="GO" id="GO:0005829">
    <property type="term" value="C:cytosol"/>
    <property type="evidence" value="ECO:0007669"/>
    <property type="project" value="TreeGrafter"/>
</dbReference>
<dbReference type="AlphaFoldDB" id="A0A7X2NS81"/>
<dbReference type="EMBL" id="VUMN01000012">
    <property type="protein sequence ID" value="MSS58539.1"/>
    <property type="molecule type" value="Genomic_DNA"/>
</dbReference>
<evidence type="ECO:0000313" key="8">
    <source>
        <dbReference type="Proteomes" id="UP000461880"/>
    </source>
</evidence>
<comment type="caution">
    <text evidence="7">The sequence shown here is derived from an EMBL/GenBank/DDBJ whole genome shotgun (WGS) entry which is preliminary data.</text>
</comment>
<name>A0A7X2NS81_9FIRM</name>
<keyword evidence="4 7" id="KW-0378">Hydrolase</keyword>
<dbReference type="GO" id="GO:0019509">
    <property type="term" value="P:L-methionine salvage from methylthioadenosine"/>
    <property type="evidence" value="ECO:0007669"/>
    <property type="project" value="UniProtKB-UniPathway"/>
</dbReference>
<reference evidence="7 8" key="1">
    <citation type="submission" date="2019-08" db="EMBL/GenBank/DDBJ databases">
        <title>In-depth cultivation of the pig gut microbiome towards novel bacterial diversity and tailored functional studies.</title>
        <authorList>
            <person name="Wylensek D."/>
            <person name="Hitch T.C.A."/>
            <person name="Clavel T."/>
        </authorList>
    </citation>
    <scope>NUCLEOTIDE SEQUENCE [LARGE SCALE GENOMIC DNA]</scope>
    <source>
        <strain evidence="7 8">Oil+RF-744-GAM-WT-6</strain>
    </source>
</reference>
<evidence type="ECO:0000256" key="1">
    <source>
        <dbReference type="ARBA" id="ARBA00004945"/>
    </source>
</evidence>
<evidence type="ECO:0000259" key="6">
    <source>
        <dbReference type="Pfam" id="PF01048"/>
    </source>
</evidence>
<dbReference type="GO" id="GO:0008930">
    <property type="term" value="F:methylthioadenosine nucleosidase activity"/>
    <property type="evidence" value="ECO:0007669"/>
    <property type="project" value="InterPro"/>
</dbReference>
<comment type="pathway">
    <text evidence="1">Amino-acid biosynthesis; L-methionine biosynthesis via salvage pathway; S-methyl-5-thio-alpha-D-ribose 1-phosphate from S-methyl-5'-thioadenosine (hydrolase route): step 1/2.</text>
</comment>
<organism evidence="7 8">
    <name type="scientific">Stecheria intestinalis</name>
    <dbReference type="NCBI Taxonomy" id="2606630"/>
    <lineage>
        <taxon>Bacteria</taxon>
        <taxon>Bacillati</taxon>
        <taxon>Bacillota</taxon>
        <taxon>Erysipelotrichia</taxon>
        <taxon>Erysipelotrichales</taxon>
        <taxon>Erysipelotrichaceae</taxon>
        <taxon>Stecheria</taxon>
    </lineage>
</organism>
<protein>
    <recommendedName>
        <fullName evidence="2">adenosylhomocysteine nucleosidase</fullName>
        <ecNumber evidence="2">3.2.2.9</ecNumber>
    </recommendedName>
</protein>
<dbReference type="EC" id="3.2.2.9" evidence="2"/>
<accession>A0A7X2NS81</accession>
<dbReference type="NCBIfam" id="TIGR01704">
    <property type="entry name" value="MTA_SAH-Nsdase"/>
    <property type="match status" value="1"/>
</dbReference>
<dbReference type="PANTHER" id="PTHR46832">
    <property type="entry name" value="5'-METHYLTHIOADENOSINE/S-ADENOSYLHOMOCYSTEINE NUCLEOSIDASE"/>
    <property type="match status" value="1"/>
</dbReference>
<evidence type="ECO:0000256" key="3">
    <source>
        <dbReference type="ARBA" id="ARBA00022605"/>
    </source>
</evidence>
<sequence length="232" mass="25434">MKIGIIGAMEVEIASLKKQMNITQEKTIARMTFIEGTIGTQEVVLVRSGVGKVNAGVCAQLLITVFHVTHVLNTGVAGSLNNDINIGDLVVSKDAMYHDVHAEVFGYQSGEIPQLGIVQFPADETLRKLAVEGIRKAAPDVQVFEGRILSGDAFIADHQKKMELREQFHGDCTEMEGTAIAQVCWLNQIPFVIIRAISDKADESVQVSYDEFEAKAAEHCASLVFEMLKKMN</sequence>
<dbReference type="Gene3D" id="3.40.50.1580">
    <property type="entry name" value="Nucleoside phosphorylase domain"/>
    <property type="match status" value="1"/>
</dbReference>
<keyword evidence="3" id="KW-0028">Amino-acid biosynthesis</keyword>
<dbReference type="InterPro" id="IPR010049">
    <property type="entry name" value="MTA_SAH_Nsdase"/>
</dbReference>
<keyword evidence="8" id="KW-1185">Reference proteome</keyword>
<evidence type="ECO:0000256" key="5">
    <source>
        <dbReference type="ARBA" id="ARBA00023167"/>
    </source>
</evidence>
<dbReference type="InterPro" id="IPR000845">
    <property type="entry name" value="Nucleoside_phosphorylase_d"/>
</dbReference>
<keyword evidence="7" id="KW-0326">Glycosidase</keyword>
<evidence type="ECO:0000256" key="2">
    <source>
        <dbReference type="ARBA" id="ARBA00011974"/>
    </source>
</evidence>
<dbReference type="PANTHER" id="PTHR46832:SF1">
    <property type="entry name" value="5'-METHYLTHIOADENOSINE_S-ADENOSYLHOMOCYSTEINE NUCLEOSIDASE"/>
    <property type="match status" value="1"/>
</dbReference>
<keyword evidence="5" id="KW-0486">Methionine biosynthesis</keyword>
<gene>
    <name evidence="7" type="ORF">FYJ51_06430</name>
</gene>
<dbReference type="RefSeq" id="WP_154504343.1">
    <property type="nucleotide sequence ID" value="NZ_VUMN01000012.1"/>
</dbReference>
<dbReference type="GO" id="GO:0008782">
    <property type="term" value="F:adenosylhomocysteine nucleosidase activity"/>
    <property type="evidence" value="ECO:0007669"/>
    <property type="project" value="UniProtKB-EC"/>
</dbReference>
<dbReference type="GO" id="GO:0009164">
    <property type="term" value="P:nucleoside catabolic process"/>
    <property type="evidence" value="ECO:0007669"/>
    <property type="project" value="InterPro"/>
</dbReference>
<dbReference type="Pfam" id="PF01048">
    <property type="entry name" value="PNP_UDP_1"/>
    <property type="match status" value="1"/>
</dbReference>
<feature type="domain" description="Nucleoside phosphorylase" evidence="6">
    <location>
        <begin position="2"/>
        <end position="228"/>
    </location>
</feature>
<evidence type="ECO:0000256" key="4">
    <source>
        <dbReference type="ARBA" id="ARBA00022801"/>
    </source>
</evidence>
<dbReference type="UniPathway" id="UPA00904">
    <property type="reaction ID" value="UER00871"/>
</dbReference>
<dbReference type="CDD" id="cd09008">
    <property type="entry name" value="MTAN"/>
    <property type="match status" value="1"/>
</dbReference>